<dbReference type="Proteomes" id="UP001059380">
    <property type="component" value="Chromosome"/>
</dbReference>
<sequence>MKTAVLALLLAAGIPAHATCAGQPDDKAKVLQIELSIPAPVHEVWQAFTTEQGLTTWLAPSVSVDLKPGGDWLVKFPGSTGGGTIVSFVPEKEIVINALAPDRFPNVRVARTRAVFTFTPAGGSTLVRLTQTGWQSGAEWDAAYEYLAGGNAQLLAMLHHRFVAGPTDWQKAMAIAPKPVSKGEKQ</sequence>
<evidence type="ECO:0000313" key="5">
    <source>
        <dbReference type="Proteomes" id="UP001059380"/>
    </source>
</evidence>
<name>A0A9J7BMH5_9BACT</name>
<dbReference type="AlphaFoldDB" id="A0A9J7BMH5"/>
<feature type="signal peptide" evidence="2">
    <location>
        <begin position="1"/>
        <end position="18"/>
    </location>
</feature>
<comment type="similarity">
    <text evidence="1">Belongs to the AHA1 family.</text>
</comment>
<evidence type="ECO:0000256" key="2">
    <source>
        <dbReference type="SAM" id="SignalP"/>
    </source>
</evidence>
<dbReference type="InterPro" id="IPR023393">
    <property type="entry name" value="START-like_dom_sf"/>
</dbReference>
<organism evidence="4 5">
    <name type="scientific">Occallatibacter riparius</name>
    <dbReference type="NCBI Taxonomy" id="1002689"/>
    <lineage>
        <taxon>Bacteria</taxon>
        <taxon>Pseudomonadati</taxon>
        <taxon>Acidobacteriota</taxon>
        <taxon>Terriglobia</taxon>
        <taxon>Terriglobales</taxon>
        <taxon>Acidobacteriaceae</taxon>
        <taxon>Occallatibacter</taxon>
    </lineage>
</organism>
<accession>A0A9J7BMH5</accession>
<keyword evidence="2" id="KW-0732">Signal</keyword>
<dbReference type="RefSeq" id="WP_260791581.1">
    <property type="nucleotide sequence ID" value="NZ_CP093313.1"/>
</dbReference>
<dbReference type="Gene3D" id="3.30.530.20">
    <property type="match status" value="1"/>
</dbReference>
<keyword evidence="5" id="KW-1185">Reference proteome</keyword>
<evidence type="ECO:0000313" key="4">
    <source>
        <dbReference type="EMBL" id="UWZ82397.1"/>
    </source>
</evidence>
<feature type="chain" id="PRO_5039896346" evidence="2">
    <location>
        <begin position="19"/>
        <end position="186"/>
    </location>
</feature>
<feature type="domain" description="Activator of Hsp90 ATPase homologue 1/2-like C-terminal" evidence="3">
    <location>
        <begin position="39"/>
        <end position="158"/>
    </location>
</feature>
<evidence type="ECO:0000256" key="1">
    <source>
        <dbReference type="ARBA" id="ARBA00006817"/>
    </source>
</evidence>
<gene>
    <name evidence="4" type="ORF">MOP44_17685</name>
</gene>
<evidence type="ECO:0000259" key="3">
    <source>
        <dbReference type="Pfam" id="PF08327"/>
    </source>
</evidence>
<dbReference type="EMBL" id="CP093313">
    <property type="protein sequence ID" value="UWZ82397.1"/>
    <property type="molecule type" value="Genomic_DNA"/>
</dbReference>
<protein>
    <submittedName>
        <fullName evidence="4">SRPBCC domain-containing protein</fullName>
    </submittedName>
</protein>
<dbReference type="SUPFAM" id="SSF55961">
    <property type="entry name" value="Bet v1-like"/>
    <property type="match status" value="1"/>
</dbReference>
<dbReference type="InterPro" id="IPR013538">
    <property type="entry name" value="ASHA1/2-like_C"/>
</dbReference>
<dbReference type="CDD" id="cd07814">
    <property type="entry name" value="SRPBCC_CalC_Aha1-like"/>
    <property type="match status" value="1"/>
</dbReference>
<proteinExistence type="inferred from homology"/>
<reference evidence="4" key="1">
    <citation type="submission" date="2021-04" db="EMBL/GenBank/DDBJ databases">
        <title>Phylogenetic analysis of Acidobacteriaceae.</title>
        <authorList>
            <person name="Qiu L."/>
            <person name="Zhang Q."/>
        </authorList>
    </citation>
    <scope>NUCLEOTIDE SEQUENCE</scope>
    <source>
        <strain evidence="4">DSM 25168</strain>
    </source>
</reference>
<dbReference type="Pfam" id="PF08327">
    <property type="entry name" value="AHSA1"/>
    <property type="match status" value="1"/>
</dbReference>
<dbReference type="KEGG" id="orp:MOP44_17685"/>